<name>A0A133KUD5_BIFBI</name>
<evidence type="ECO:0000256" key="4">
    <source>
        <dbReference type="ARBA" id="ARBA00022553"/>
    </source>
</evidence>
<evidence type="ECO:0000256" key="6">
    <source>
        <dbReference type="ARBA" id="ARBA00022683"/>
    </source>
</evidence>
<dbReference type="Gene3D" id="3.40.930.10">
    <property type="entry name" value="Mannitol-specific EII, Chain A"/>
    <property type="match status" value="1"/>
</dbReference>
<evidence type="ECO:0000313" key="13">
    <source>
        <dbReference type="Proteomes" id="UP000070092"/>
    </source>
</evidence>
<dbReference type="EMBL" id="LRPO01000002">
    <property type="protein sequence ID" value="KWZ83097.1"/>
    <property type="molecule type" value="Genomic_DNA"/>
</dbReference>
<evidence type="ECO:0000256" key="10">
    <source>
        <dbReference type="ARBA" id="ARBA00042072"/>
    </source>
</evidence>
<feature type="domain" description="PTS EIIA type-2" evidence="11">
    <location>
        <begin position="27"/>
        <end position="169"/>
    </location>
</feature>
<keyword evidence="4" id="KW-0597">Phosphoprotein</keyword>
<dbReference type="GO" id="GO:0016301">
    <property type="term" value="F:kinase activity"/>
    <property type="evidence" value="ECO:0007669"/>
    <property type="project" value="UniProtKB-KW"/>
</dbReference>
<dbReference type="Proteomes" id="UP000070092">
    <property type="component" value="Unassembled WGS sequence"/>
</dbReference>
<dbReference type="AlphaFoldDB" id="A0A133KUD5"/>
<keyword evidence="2" id="KW-0813">Transport</keyword>
<accession>A0A133KUD5</accession>
<dbReference type="GO" id="GO:0009401">
    <property type="term" value="P:phosphoenolpyruvate-dependent sugar phosphotransferase system"/>
    <property type="evidence" value="ECO:0007669"/>
    <property type="project" value="UniProtKB-KW"/>
</dbReference>
<comment type="subcellular location">
    <subcellularLocation>
        <location evidence="1">Cytoplasm</location>
    </subcellularLocation>
</comment>
<comment type="caution">
    <text evidence="12">The sequence shown here is derived from an EMBL/GenBank/DDBJ whole genome shotgun (WGS) entry which is preliminary data.</text>
</comment>
<gene>
    <name evidence="12" type="ORF">HMPREF3196_00085</name>
</gene>
<dbReference type="GO" id="GO:0005737">
    <property type="term" value="C:cytoplasm"/>
    <property type="evidence" value="ECO:0007669"/>
    <property type="project" value="UniProtKB-SubCell"/>
</dbReference>
<protein>
    <recommendedName>
        <fullName evidence="9">Ascorbate-specific PTS system EIIA component</fullName>
    </recommendedName>
    <alternativeName>
        <fullName evidence="10">Ascorbate-specific phosphotransferase enzyme IIA component</fullName>
    </alternativeName>
</protein>
<keyword evidence="6" id="KW-0598">Phosphotransferase system</keyword>
<evidence type="ECO:0000256" key="7">
    <source>
        <dbReference type="ARBA" id="ARBA00022777"/>
    </source>
</evidence>
<dbReference type="InterPro" id="IPR016152">
    <property type="entry name" value="PTrfase/Anion_transptr"/>
</dbReference>
<evidence type="ECO:0000256" key="5">
    <source>
        <dbReference type="ARBA" id="ARBA00022679"/>
    </source>
</evidence>
<evidence type="ECO:0000256" key="9">
    <source>
        <dbReference type="ARBA" id="ARBA00041175"/>
    </source>
</evidence>
<reference evidence="12 13" key="1">
    <citation type="submission" date="2016-01" db="EMBL/GenBank/DDBJ databases">
        <authorList>
            <person name="Oliw E.H."/>
        </authorList>
    </citation>
    <scope>NUCLEOTIDE SEQUENCE [LARGE SCALE GENOMIC DNA]</scope>
    <source>
        <strain evidence="12 13">MJR8628B</strain>
    </source>
</reference>
<comment type="function">
    <text evidence="8">The phosphoenolpyruvate-dependent sugar phosphotransferase system (sugar PTS), a major carbohydrate active transport system, catalyzes the phosphorylation of incoming sugar substrates concomitantly with their translocation across the cell membrane. The enzyme II UlaABC PTS system is involved in ascorbate transport.</text>
</comment>
<keyword evidence="3" id="KW-0963">Cytoplasm</keyword>
<dbReference type="PATRIC" id="fig|1681.53.peg.80"/>
<dbReference type="InterPro" id="IPR002178">
    <property type="entry name" value="PTS_EIIA_type-2_dom"/>
</dbReference>
<evidence type="ECO:0000256" key="8">
    <source>
        <dbReference type="ARBA" id="ARBA00037387"/>
    </source>
</evidence>
<evidence type="ECO:0000256" key="1">
    <source>
        <dbReference type="ARBA" id="ARBA00004496"/>
    </source>
</evidence>
<evidence type="ECO:0000313" key="12">
    <source>
        <dbReference type="EMBL" id="KWZ83097.1"/>
    </source>
</evidence>
<evidence type="ECO:0000256" key="2">
    <source>
        <dbReference type="ARBA" id="ARBA00022448"/>
    </source>
</evidence>
<keyword evidence="12" id="KW-0670">Pyruvate</keyword>
<dbReference type="PANTHER" id="PTHR36203:SF1">
    <property type="entry name" value="ASCORBATE-SPECIFIC PTS SYSTEM EIIA COMPONENT"/>
    <property type="match status" value="1"/>
</dbReference>
<evidence type="ECO:0000256" key="3">
    <source>
        <dbReference type="ARBA" id="ARBA00022490"/>
    </source>
</evidence>
<keyword evidence="7" id="KW-0418">Kinase</keyword>
<organism evidence="12 13">
    <name type="scientific">Bifidobacterium bifidum</name>
    <dbReference type="NCBI Taxonomy" id="1681"/>
    <lineage>
        <taxon>Bacteria</taxon>
        <taxon>Bacillati</taxon>
        <taxon>Actinomycetota</taxon>
        <taxon>Actinomycetes</taxon>
        <taxon>Bifidobacteriales</taxon>
        <taxon>Bifidobacteriaceae</taxon>
        <taxon>Bifidobacterium</taxon>
    </lineage>
</organism>
<dbReference type="InterPro" id="IPR051351">
    <property type="entry name" value="Ascorbate-PTS_EIIA_comp"/>
</dbReference>
<evidence type="ECO:0000259" key="11">
    <source>
        <dbReference type="PROSITE" id="PS51094"/>
    </source>
</evidence>
<dbReference type="SUPFAM" id="SSF55804">
    <property type="entry name" value="Phoshotransferase/anion transport protein"/>
    <property type="match status" value="1"/>
</dbReference>
<dbReference type="PROSITE" id="PS51094">
    <property type="entry name" value="PTS_EIIA_TYPE_2"/>
    <property type="match status" value="1"/>
</dbReference>
<dbReference type="Pfam" id="PF00359">
    <property type="entry name" value="PTS_EIIA_2"/>
    <property type="match status" value="1"/>
</dbReference>
<dbReference type="PANTHER" id="PTHR36203">
    <property type="entry name" value="ASCORBATE-SPECIFIC PTS SYSTEM EIIA COMPONENT"/>
    <property type="match status" value="1"/>
</dbReference>
<sequence length="169" mass="17973">MVSANHQPIQRWMAQHGGDAMVADIDGFLPDSAFLLDVPATDWKDAIRLAGKGLVAAGFTTDAYTDQMIETVEKMGPYIVIAPGLALAHSRPSEAVLKTGLSWVRLSTPVKFGNKANDPVSLVIGLAGHDENEHITVMSAIASALINPKKTAALAKAPTPEAIRDILHQ</sequence>
<keyword evidence="5 12" id="KW-0808">Transferase</keyword>
<proteinExistence type="predicted"/>